<feature type="binding site" evidence="3">
    <location>
        <begin position="292"/>
        <end position="293"/>
    </location>
    <ligand>
        <name>substrate</name>
    </ligand>
</feature>
<dbReference type="PIRSF" id="PIRSF003059">
    <property type="entry name" value="Sucrose_phosphorylase"/>
    <property type="match status" value="1"/>
</dbReference>
<dbReference type="SMART" id="SM00642">
    <property type="entry name" value="Aamy"/>
    <property type="match status" value="1"/>
</dbReference>
<dbReference type="InterPro" id="IPR017853">
    <property type="entry name" value="GH"/>
</dbReference>
<feature type="binding site" evidence="3">
    <location>
        <position position="81"/>
    </location>
    <ligand>
        <name>substrate</name>
    </ligand>
</feature>
<dbReference type="Pfam" id="PF00128">
    <property type="entry name" value="Alpha-amylase"/>
    <property type="match status" value="1"/>
</dbReference>
<dbReference type="PANTHER" id="PTHR38784:SF1">
    <property type="entry name" value="SUCROSE PHOSPHORYLASE"/>
    <property type="match status" value="1"/>
</dbReference>
<feature type="non-terminal residue" evidence="6">
    <location>
        <position position="1"/>
    </location>
</feature>
<sequence length="503" mass="58015">SYPDSFQEKDTATLQTLLKFLEVHLRGMLDGVHILPFFPYSSDRGFSITDYSQVKKEFGNWQDILNISSKYRLMADFVLNHVSVKHQWFQEFLKGNEAFKDYFISYKKEHIPTEYLKQVYRPRATPLLTPFQTSNEEKFVWTTFSVETTTDQADLNYKNPEVLLAIVKVLLQLLEKGVRIIRLDAVGFIWKEIGTNCFNRPQAHTIVQLFRDILNEVCPSALLLTQTSTSHENNISYFGDGVNESQIVYNFALPPLVLYSFYTSDVTRLSSWAKQLKTPSKSTTFLNFLAVHDGIGTAGVKEILSEEEIKFLCKQAVERGAMLSEKTLPTGEKAVYEINSTWWSVLHNQDEVFEVSIRKYLTSVAISFALAGIPILYYLSLFAEENDITDFQKTGVKREVNRKNFDFIALEKLLQNPGSRESLISHRVKELVEKRKNFSAFHPNAKQEILDLDKRILAILRTNDETKEQILCLHNVSKDKVQVACEGRTFSLKPYEFIWEKIS</sequence>
<dbReference type="Gene3D" id="3.20.20.80">
    <property type="entry name" value="Glycosidases"/>
    <property type="match status" value="1"/>
</dbReference>
<dbReference type="InterPro" id="IPR016377">
    <property type="entry name" value="Sucrose_GGa_phosphorylase-rel"/>
</dbReference>
<accession>A0A1F7I057</accession>
<feature type="transmembrane region" description="Helical" evidence="4">
    <location>
        <begin position="360"/>
        <end position="379"/>
    </location>
</feature>
<dbReference type="SUPFAM" id="SSF51445">
    <property type="entry name" value="(Trans)glycosidases"/>
    <property type="match status" value="1"/>
</dbReference>
<gene>
    <name evidence="6" type="ORF">A3F60_04885</name>
</gene>
<feature type="binding site" evidence="3">
    <location>
        <position position="398"/>
    </location>
    <ligand>
        <name>substrate</name>
    </ligand>
</feature>
<name>A0A1F7I057_9BACT</name>
<keyword evidence="4" id="KW-1133">Transmembrane helix</keyword>
<dbReference type="EMBL" id="MGAA01000034">
    <property type="protein sequence ID" value="OGK36765.1"/>
    <property type="molecule type" value="Genomic_DNA"/>
</dbReference>
<evidence type="ECO:0000313" key="6">
    <source>
        <dbReference type="EMBL" id="OGK36765.1"/>
    </source>
</evidence>
<evidence type="ECO:0000259" key="5">
    <source>
        <dbReference type="SMART" id="SM00642"/>
    </source>
</evidence>
<organism evidence="6 7">
    <name type="scientific">Candidatus Roizmanbacteria bacterium RIFCSPHIGHO2_12_FULL_39_8</name>
    <dbReference type="NCBI Taxonomy" id="1802050"/>
    <lineage>
        <taxon>Bacteria</taxon>
        <taxon>Candidatus Roizmaniibacteriota</taxon>
    </lineage>
</organism>
<keyword evidence="4" id="KW-0812">Transmembrane</keyword>
<evidence type="ECO:0000256" key="4">
    <source>
        <dbReference type="SAM" id="Phobius"/>
    </source>
</evidence>
<evidence type="ECO:0000256" key="3">
    <source>
        <dbReference type="PIRSR" id="PIRSR003059-2"/>
    </source>
</evidence>
<keyword evidence="2" id="KW-0808">Transferase</keyword>
<keyword evidence="4" id="KW-0472">Membrane</keyword>
<dbReference type="PANTHER" id="PTHR38784">
    <property type="entry name" value="SUCROSE PHOSPHORYLASE"/>
    <property type="match status" value="1"/>
</dbReference>
<keyword evidence="1" id="KW-0328">Glycosyltransferase</keyword>
<dbReference type="Gene3D" id="3.90.400.10">
    <property type="entry name" value="Oligo-1,6-glucosidase, Domain 2"/>
    <property type="match status" value="1"/>
</dbReference>
<protein>
    <recommendedName>
        <fullName evidence="5">Glycosyl hydrolase family 13 catalytic domain-containing protein</fullName>
    </recommendedName>
</protein>
<proteinExistence type="predicted"/>
<evidence type="ECO:0000256" key="2">
    <source>
        <dbReference type="ARBA" id="ARBA00022679"/>
    </source>
</evidence>
<reference evidence="6 7" key="1">
    <citation type="journal article" date="2016" name="Nat. Commun.">
        <title>Thousands of microbial genomes shed light on interconnected biogeochemical processes in an aquifer system.</title>
        <authorList>
            <person name="Anantharaman K."/>
            <person name="Brown C.T."/>
            <person name="Hug L.A."/>
            <person name="Sharon I."/>
            <person name="Castelle C.J."/>
            <person name="Probst A.J."/>
            <person name="Thomas B.C."/>
            <person name="Singh A."/>
            <person name="Wilkins M.J."/>
            <person name="Karaoz U."/>
            <person name="Brodie E.L."/>
            <person name="Williams K.H."/>
            <person name="Hubbard S.S."/>
            <person name="Banfield J.F."/>
        </authorList>
    </citation>
    <scope>NUCLEOTIDE SEQUENCE [LARGE SCALE GENOMIC DNA]</scope>
</reference>
<feature type="binding site" evidence="3">
    <location>
        <begin position="182"/>
        <end position="184"/>
    </location>
    <ligand>
        <name>substrate</name>
    </ligand>
</feature>
<feature type="domain" description="Glycosyl hydrolase family 13 catalytic" evidence="5">
    <location>
        <begin position="2"/>
        <end position="435"/>
    </location>
</feature>
<feature type="binding site" evidence="3">
    <location>
        <position position="43"/>
    </location>
    <ligand>
        <name>substrate</name>
    </ligand>
</feature>
<dbReference type="Proteomes" id="UP000178853">
    <property type="component" value="Unassembled WGS sequence"/>
</dbReference>
<dbReference type="InterPro" id="IPR006047">
    <property type="entry name" value="GH13_cat_dom"/>
</dbReference>
<dbReference type="GO" id="GO:0016757">
    <property type="term" value="F:glycosyltransferase activity"/>
    <property type="evidence" value="ECO:0007669"/>
    <property type="project" value="UniProtKB-KW"/>
</dbReference>
<dbReference type="AlphaFoldDB" id="A0A1F7I057"/>
<dbReference type="GO" id="GO:0005975">
    <property type="term" value="P:carbohydrate metabolic process"/>
    <property type="evidence" value="ECO:0007669"/>
    <property type="project" value="InterPro"/>
</dbReference>
<evidence type="ECO:0000313" key="7">
    <source>
        <dbReference type="Proteomes" id="UP000178853"/>
    </source>
</evidence>
<dbReference type="InterPro" id="IPR045857">
    <property type="entry name" value="O16G_dom_2"/>
</dbReference>
<comment type="caution">
    <text evidence="6">The sequence shown here is derived from an EMBL/GenBank/DDBJ whole genome shotgun (WGS) entry which is preliminary data.</text>
</comment>
<evidence type="ECO:0000256" key="1">
    <source>
        <dbReference type="ARBA" id="ARBA00022676"/>
    </source>
</evidence>